<comment type="caution">
    <text evidence="2">The sequence shown here is derived from an EMBL/GenBank/DDBJ whole genome shotgun (WGS) entry which is preliminary data.</text>
</comment>
<name>A0A4C1X874_EUMVA</name>
<evidence type="ECO:0000313" key="3">
    <source>
        <dbReference type="Proteomes" id="UP000299102"/>
    </source>
</evidence>
<proteinExistence type="predicted"/>
<dbReference type="EMBL" id="BGZK01000735">
    <property type="protein sequence ID" value="GBP58437.1"/>
    <property type="molecule type" value="Genomic_DNA"/>
</dbReference>
<reference evidence="2 3" key="1">
    <citation type="journal article" date="2019" name="Commun. Biol.">
        <title>The bagworm genome reveals a unique fibroin gene that provides high tensile strength.</title>
        <authorList>
            <person name="Kono N."/>
            <person name="Nakamura H."/>
            <person name="Ohtoshi R."/>
            <person name="Tomita M."/>
            <person name="Numata K."/>
            <person name="Arakawa K."/>
        </authorList>
    </citation>
    <scope>NUCLEOTIDE SEQUENCE [LARGE SCALE GENOMIC DNA]</scope>
</reference>
<keyword evidence="3" id="KW-1185">Reference proteome</keyword>
<gene>
    <name evidence="2" type="ORF">EVAR_36909_1</name>
</gene>
<organism evidence="2 3">
    <name type="scientific">Eumeta variegata</name>
    <name type="common">Bagworm moth</name>
    <name type="synonym">Eumeta japonica</name>
    <dbReference type="NCBI Taxonomy" id="151549"/>
    <lineage>
        <taxon>Eukaryota</taxon>
        <taxon>Metazoa</taxon>
        <taxon>Ecdysozoa</taxon>
        <taxon>Arthropoda</taxon>
        <taxon>Hexapoda</taxon>
        <taxon>Insecta</taxon>
        <taxon>Pterygota</taxon>
        <taxon>Neoptera</taxon>
        <taxon>Endopterygota</taxon>
        <taxon>Lepidoptera</taxon>
        <taxon>Glossata</taxon>
        <taxon>Ditrysia</taxon>
        <taxon>Tineoidea</taxon>
        <taxon>Psychidae</taxon>
        <taxon>Oiketicinae</taxon>
        <taxon>Eumeta</taxon>
    </lineage>
</organism>
<dbReference type="AlphaFoldDB" id="A0A4C1X874"/>
<accession>A0A4C1X874</accession>
<sequence length="81" mass="9047">MSSHGNKYDLNAAHRHGTRPARGTHAQPRRHARQWHPPTASGANRVGARRVPLFNYNSIDSVRTLRFNEPRIAGERAARGG</sequence>
<feature type="region of interest" description="Disordered" evidence="1">
    <location>
        <begin position="1"/>
        <end position="49"/>
    </location>
</feature>
<evidence type="ECO:0000313" key="2">
    <source>
        <dbReference type="EMBL" id="GBP58437.1"/>
    </source>
</evidence>
<dbReference type="Proteomes" id="UP000299102">
    <property type="component" value="Unassembled WGS sequence"/>
</dbReference>
<evidence type="ECO:0000256" key="1">
    <source>
        <dbReference type="SAM" id="MobiDB-lite"/>
    </source>
</evidence>
<protein>
    <submittedName>
        <fullName evidence="2">Uncharacterized protein</fullName>
    </submittedName>
</protein>